<organism evidence="4 5">
    <name type="scientific">Coccomyxa viridis</name>
    <dbReference type="NCBI Taxonomy" id="1274662"/>
    <lineage>
        <taxon>Eukaryota</taxon>
        <taxon>Viridiplantae</taxon>
        <taxon>Chlorophyta</taxon>
        <taxon>core chlorophytes</taxon>
        <taxon>Trebouxiophyceae</taxon>
        <taxon>Trebouxiophyceae incertae sedis</taxon>
        <taxon>Coccomyxaceae</taxon>
        <taxon>Coccomyxa</taxon>
    </lineage>
</organism>
<gene>
    <name evidence="4" type="primary">g6537</name>
    <name evidence="4" type="ORF">VP750_LOCUS5593</name>
</gene>
<name>A0ABP1FXY6_9CHLO</name>
<dbReference type="Gene3D" id="2.40.10.10">
    <property type="entry name" value="Trypsin-like serine proteases"/>
    <property type="match status" value="1"/>
</dbReference>
<dbReference type="InterPro" id="IPR001314">
    <property type="entry name" value="Peptidase_S1A"/>
</dbReference>
<accession>A0ABP1FXY6</accession>
<keyword evidence="5" id="KW-1185">Reference proteome</keyword>
<feature type="region of interest" description="Disordered" evidence="2">
    <location>
        <begin position="469"/>
        <end position="492"/>
    </location>
</feature>
<feature type="domain" description="Peptidase S1" evidence="3">
    <location>
        <begin position="57"/>
        <end position="299"/>
    </location>
</feature>
<sequence>MSPIREASRPRTPNPSPLLLSVAYSCLFLNPLACHAAPRTLLQADASANASDVSGLLLGGTLVPDQLLHGVVVILTPDGSLGTGVLIKPAFVLTAAHVVGIQVGPGIWGPNPAITTDGTKICQSTTGTDWYGNGQNCVRAKTFSFNTGGGDAALIGLDQNSLILDGSWGSSQTYPTPHKGTNGFLFTLGNSNPSANQQVTLYGAGPGSLDIGAEPGLVRSGIFNTVGTCSAVRCQYTTTQPCQQKNSAGGDSGGPVFDSNNVLVGIHNAGKCHNNVSGPTLSSYLPVAAVLDWIKATANTNGCANPATRMIGATLIGQRVLSGIQDTLQIYQCYLGTPGQIYISMNSSQSFFKKEAVLISDSCGSETNICDITIQAGADNVNQPQVCVPGQPSSPTGTPLSPTAVGSSFAFDVYKDGSLISQHTGADSALDSVCVEDSVPGAVEFQSSNFVGGGILINWLGVGCASCPGSPSTPTGPPNPQPGGDVLSGYGK</sequence>
<evidence type="ECO:0000256" key="2">
    <source>
        <dbReference type="SAM" id="MobiDB-lite"/>
    </source>
</evidence>
<keyword evidence="1" id="KW-1015">Disulfide bond</keyword>
<comment type="caution">
    <text evidence="4">The sequence shown here is derived from an EMBL/GenBank/DDBJ whole genome shotgun (WGS) entry which is preliminary data.</text>
</comment>
<evidence type="ECO:0000313" key="4">
    <source>
        <dbReference type="EMBL" id="CAL5223934.1"/>
    </source>
</evidence>
<dbReference type="EMBL" id="CAXHTA020000009">
    <property type="protein sequence ID" value="CAL5223934.1"/>
    <property type="molecule type" value="Genomic_DNA"/>
</dbReference>
<evidence type="ECO:0000313" key="5">
    <source>
        <dbReference type="Proteomes" id="UP001497392"/>
    </source>
</evidence>
<dbReference type="InterPro" id="IPR033116">
    <property type="entry name" value="TRYPSIN_SER"/>
</dbReference>
<dbReference type="InterPro" id="IPR009003">
    <property type="entry name" value="Peptidase_S1_PA"/>
</dbReference>
<evidence type="ECO:0000259" key="3">
    <source>
        <dbReference type="PROSITE" id="PS50240"/>
    </source>
</evidence>
<dbReference type="InterPro" id="IPR001254">
    <property type="entry name" value="Trypsin_dom"/>
</dbReference>
<dbReference type="PROSITE" id="PS51257">
    <property type="entry name" value="PROKAR_LIPOPROTEIN"/>
    <property type="match status" value="1"/>
</dbReference>
<dbReference type="Pfam" id="PF00089">
    <property type="entry name" value="Trypsin"/>
    <property type="match status" value="1"/>
</dbReference>
<proteinExistence type="predicted"/>
<dbReference type="InterPro" id="IPR043504">
    <property type="entry name" value="Peptidase_S1_PA_chymotrypsin"/>
</dbReference>
<reference evidence="4 5" key="1">
    <citation type="submission" date="2024-06" db="EMBL/GenBank/DDBJ databases">
        <authorList>
            <person name="Kraege A."/>
            <person name="Thomma B."/>
        </authorList>
    </citation>
    <scope>NUCLEOTIDE SEQUENCE [LARGE SCALE GENOMIC DNA]</scope>
</reference>
<dbReference type="Proteomes" id="UP001497392">
    <property type="component" value="Unassembled WGS sequence"/>
</dbReference>
<evidence type="ECO:0000256" key="1">
    <source>
        <dbReference type="ARBA" id="ARBA00023157"/>
    </source>
</evidence>
<dbReference type="PROSITE" id="PS00135">
    <property type="entry name" value="TRYPSIN_SER"/>
    <property type="match status" value="1"/>
</dbReference>
<dbReference type="SUPFAM" id="SSF50494">
    <property type="entry name" value="Trypsin-like serine proteases"/>
    <property type="match status" value="1"/>
</dbReference>
<dbReference type="PROSITE" id="PS50240">
    <property type="entry name" value="TRYPSIN_DOM"/>
    <property type="match status" value="1"/>
</dbReference>
<dbReference type="PRINTS" id="PR00722">
    <property type="entry name" value="CHYMOTRYPSIN"/>
</dbReference>
<protein>
    <submittedName>
        <fullName evidence="4">G6537 protein</fullName>
    </submittedName>
</protein>